<feature type="transmembrane region" description="Helical" evidence="2">
    <location>
        <begin position="96"/>
        <end position="119"/>
    </location>
</feature>
<feature type="transmembrane region" description="Helical" evidence="2">
    <location>
        <begin position="72"/>
        <end position="90"/>
    </location>
</feature>
<evidence type="ECO:0000313" key="3">
    <source>
        <dbReference type="EMBL" id="RCW43529.1"/>
    </source>
</evidence>
<dbReference type="RefSeq" id="WP_246195857.1">
    <property type="nucleotide sequence ID" value="NZ_QPJC01000006.1"/>
</dbReference>
<reference evidence="3 4" key="1">
    <citation type="submission" date="2018-07" db="EMBL/GenBank/DDBJ databases">
        <title>Genomic Encyclopedia of Type Strains, Phase III (KMG-III): the genomes of soil and plant-associated and newly described type strains.</title>
        <authorList>
            <person name="Whitman W."/>
        </authorList>
    </citation>
    <scope>NUCLEOTIDE SEQUENCE [LARGE SCALE GENOMIC DNA]</scope>
    <source>
        <strain evidence="3 4">CECT 8575</strain>
    </source>
</reference>
<keyword evidence="4" id="KW-1185">Reference proteome</keyword>
<evidence type="ECO:0000256" key="2">
    <source>
        <dbReference type="SAM" id="Phobius"/>
    </source>
</evidence>
<dbReference type="EMBL" id="QPJC01000006">
    <property type="protein sequence ID" value="RCW43529.1"/>
    <property type="molecule type" value="Genomic_DNA"/>
</dbReference>
<dbReference type="Proteomes" id="UP000253495">
    <property type="component" value="Unassembled WGS sequence"/>
</dbReference>
<feature type="compositionally biased region" description="Basic and acidic residues" evidence="1">
    <location>
        <begin position="15"/>
        <end position="25"/>
    </location>
</feature>
<organism evidence="3 4">
    <name type="scientific">Halopolyspora algeriensis</name>
    <dbReference type="NCBI Taxonomy" id="1500506"/>
    <lineage>
        <taxon>Bacteria</taxon>
        <taxon>Bacillati</taxon>
        <taxon>Actinomycetota</taxon>
        <taxon>Actinomycetes</taxon>
        <taxon>Actinomycetes incertae sedis</taxon>
        <taxon>Halopolyspora</taxon>
    </lineage>
</organism>
<feature type="region of interest" description="Disordered" evidence="1">
    <location>
        <begin position="1"/>
        <end position="62"/>
    </location>
</feature>
<dbReference type="AlphaFoldDB" id="A0A368VP76"/>
<name>A0A368VP76_9ACTN</name>
<feature type="compositionally biased region" description="Basic and acidic residues" evidence="1">
    <location>
        <begin position="33"/>
        <end position="47"/>
    </location>
</feature>
<keyword evidence="2" id="KW-0472">Membrane</keyword>
<comment type="caution">
    <text evidence="3">The sequence shown here is derived from an EMBL/GenBank/DDBJ whole genome shotgun (WGS) entry which is preliminary data.</text>
</comment>
<proteinExistence type="predicted"/>
<keyword evidence="2" id="KW-0812">Transmembrane</keyword>
<protein>
    <submittedName>
        <fullName evidence="3">Uncharacterized protein</fullName>
    </submittedName>
</protein>
<accession>A0A368VP76</accession>
<keyword evidence="2" id="KW-1133">Transmembrane helix</keyword>
<evidence type="ECO:0000256" key="1">
    <source>
        <dbReference type="SAM" id="MobiDB-lite"/>
    </source>
</evidence>
<sequence>MSEDSAVVPEQLPPRPDRWTGEPRPPRAPGFFKGDKPPKDQDPERDRSQRRKPTPPEGQGPVLEWYRHSQRYAIGMGVAASVVIGILIGFRQGLDYSWLSIPWMWLFLAVAGLGMYGIFRQVDPAVGADWLKVGRTWVLLYELTDIKIRHRGMSMHLDLKDSGGRKVQVKVDELQEDRDMWDLVYNGLLHSVLVNDANTNTGVHSRLKVPDPLE</sequence>
<evidence type="ECO:0000313" key="4">
    <source>
        <dbReference type="Proteomes" id="UP000253495"/>
    </source>
</evidence>
<gene>
    <name evidence="3" type="ORF">DFQ14_1064</name>
</gene>